<dbReference type="RefSeq" id="WP_145039177.1">
    <property type="nucleotide sequence ID" value="NZ_CP036347.1"/>
</dbReference>
<sequence>MKRPVVFLVADKNMNEVFKAFLERDGFHHQLQCGHFDFNEKQDLFRHPRNDPGVYNEAHVFLAPYIETHERAVVVLDAAWEGGPKGGAAEIKSHIEEQLAKAWEKFKVIVIEPELENWMWITQEQPDRSVAVHQLVAESFKYRADQPLKEFLQEDDNWRDDTNKPRPPKEAVERVLRLTNTPRSSALYRKIVRSASVARCQDESFLELVEVLRDWFPPEWAQ</sequence>
<dbReference type="EMBL" id="CP036347">
    <property type="protein sequence ID" value="QDU02410.1"/>
    <property type="molecule type" value="Genomic_DNA"/>
</dbReference>
<dbReference type="InterPro" id="IPR059210">
    <property type="entry name" value="MADS4-like"/>
</dbReference>
<dbReference type="Proteomes" id="UP000320722">
    <property type="component" value="Chromosome"/>
</dbReference>
<gene>
    <name evidence="1" type="ORF">V6x_21130</name>
</gene>
<proteinExistence type="predicted"/>
<accession>A0A517WAY0</accession>
<reference evidence="1 2" key="1">
    <citation type="submission" date="2019-02" db="EMBL/GenBank/DDBJ databases">
        <title>Deep-cultivation of Planctomycetes and their phenomic and genomic characterization uncovers novel biology.</title>
        <authorList>
            <person name="Wiegand S."/>
            <person name="Jogler M."/>
            <person name="Boedeker C."/>
            <person name="Pinto D."/>
            <person name="Vollmers J."/>
            <person name="Rivas-Marin E."/>
            <person name="Kohn T."/>
            <person name="Peeters S.H."/>
            <person name="Heuer A."/>
            <person name="Rast P."/>
            <person name="Oberbeckmann S."/>
            <person name="Bunk B."/>
            <person name="Jeske O."/>
            <person name="Meyerdierks A."/>
            <person name="Storesund J.E."/>
            <person name="Kallscheuer N."/>
            <person name="Luecker S."/>
            <person name="Lage O.M."/>
            <person name="Pohl T."/>
            <person name="Merkel B.J."/>
            <person name="Hornburger P."/>
            <person name="Mueller R.-W."/>
            <person name="Bruemmer F."/>
            <person name="Labrenz M."/>
            <person name="Spormann A.M."/>
            <person name="Op den Camp H."/>
            <person name="Overmann J."/>
            <person name="Amann R."/>
            <person name="Jetten M.S.M."/>
            <person name="Mascher T."/>
            <person name="Medema M.H."/>
            <person name="Devos D.P."/>
            <person name="Kaster A.-K."/>
            <person name="Ovreas L."/>
            <person name="Rohde M."/>
            <person name="Galperin M.Y."/>
            <person name="Jogler C."/>
        </authorList>
    </citation>
    <scope>NUCLEOTIDE SEQUENCE [LARGE SCALE GENOMIC DNA]</scope>
    <source>
        <strain evidence="1 2">V6</strain>
    </source>
</reference>
<evidence type="ECO:0000313" key="2">
    <source>
        <dbReference type="Proteomes" id="UP000320722"/>
    </source>
</evidence>
<organism evidence="1 2">
    <name type="scientific">Gimesia chilikensis</name>
    <dbReference type="NCBI Taxonomy" id="2605989"/>
    <lineage>
        <taxon>Bacteria</taxon>
        <taxon>Pseudomonadati</taxon>
        <taxon>Planctomycetota</taxon>
        <taxon>Planctomycetia</taxon>
        <taxon>Planctomycetales</taxon>
        <taxon>Planctomycetaceae</taxon>
        <taxon>Gimesia</taxon>
    </lineage>
</organism>
<evidence type="ECO:0000313" key="1">
    <source>
        <dbReference type="EMBL" id="QDU02410.1"/>
    </source>
</evidence>
<dbReference type="NCBIfam" id="NF047734">
    <property type="entry name" value="antiphage_MADS4"/>
    <property type="match status" value="1"/>
</dbReference>
<name>A0A517WAY0_9PLAN</name>
<protein>
    <recommendedName>
        <fullName evidence="3">DUF4276 family protein</fullName>
    </recommendedName>
</protein>
<evidence type="ECO:0008006" key="3">
    <source>
        <dbReference type="Google" id="ProtNLM"/>
    </source>
</evidence>
<dbReference type="AlphaFoldDB" id="A0A517WAY0"/>